<dbReference type="RefSeq" id="WP_137099464.1">
    <property type="nucleotide sequence ID" value="NZ_CP039865.1"/>
</dbReference>
<dbReference type="Pfam" id="PF00528">
    <property type="entry name" value="BPD_transp_1"/>
    <property type="match status" value="1"/>
</dbReference>
<dbReference type="InterPro" id="IPR051408">
    <property type="entry name" value="Phosphate_transprt_permease"/>
</dbReference>
<dbReference type="InterPro" id="IPR035906">
    <property type="entry name" value="MetI-like_sf"/>
</dbReference>
<proteinExistence type="inferred from homology"/>
<dbReference type="KEGG" id="paqt:E8L99_10390"/>
<evidence type="ECO:0000256" key="1">
    <source>
        <dbReference type="ARBA" id="ARBA00004651"/>
    </source>
</evidence>
<evidence type="ECO:0000256" key="7">
    <source>
        <dbReference type="ARBA" id="ARBA00022692"/>
    </source>
</evidence>
<dbReference type="Proteomes" id="UP000298588">
    <property type="component" value="Chromosome"/>
</dbReference>
<keyword evidence="8 10" id="KW-1133">Transmembrane helix</keyword>
<keyword evidence="7 10" id="KW-0812">Transmembrane</keyword>
<reference evidence="12 13" key="1">
    <citation type="submission" date="2019-04" db="EMBL/GenBank/DDBJ databases">
        <title>Phreatobacter aquaticus sp. nov.</title>
        <authorList>
            <person name="Choi A."/>
            <person name="Baek K."/>
        </authorList>
    </citation>
    <scope>NUCLEOTIDE SEQUENCE [LARGE SCALE GENOMIC DNA]</scope>
    <source>
        <strain evidence="12 13">NMCR1094</strain>
    </source>
</reference>
<evidence type="ECO:0000256" key="10">
    <source>
        <dbReference type="RuleBase" id="RU363043"/>
    </source>
</evidence>
<dbReference type="InterPro" id="IPR000515">
    <property type="entry name" value="MetI-like"/>
</dbReference>
<keyword evidence="13" id="KW-1185">Reference proteome</keyword>
<comment type="subcellular location">
    <subcellularLocation>
        <location evidence="10">Cell inner membrane</location>
        <topology evidence="10">Multi-pass membrane protein</topology>
    </subcellularLocation>
    <subcellularLocation>
        <location evidence="1">Cell membrane</location>
        <topology evidence="1">Multi-pass membrane protein</topology>
    </subcellularLocation>
</comment>
<protein>
    <recommendedName>
        <fullName evidence="3 10">Phosphate transport system permease protein PstA</fullName>
    </recommendedName>
</protein>
<sequence>MATPSLGRMNRRLALDKALKALSVVFAGIAMILLFWILGTLLVNGLSALNLSALTNDAFGQPQGLAHAIVGSLIQVAVATLIATPVGILAGTFLAEQGKGSWLAEAIRFVNDVLLSAPSILIGLFVYTLVVVPLGRFSGWAGTLALAIIILPVVLRSTEDMLRLVPPQLREAAFALGASHWTVISLVQWKAARAGILTGLLLAIARAAGETAPLLFTAFSNPQLTTNLGAPMATLPVHIYNLTLSPDADSIALAWAGALLITLGVLALNITSRIVIALGQGK</sequence>
<comment type="similarity">
    <text evidence="2 10">Belongs to the binding-protein-dependent transport system permease family. CysTW subfamily.</text>
</comment>
<evidence type="ECO:0000313" key="12">
    <source>
        <dbReference type="EMBL" id="QCK86132.1"/>
    </source>
</evidence>
<dbReference type="GO" id="GO:0005315">
    <property type="term" value="F:phosphate transmembrane transporter activity"/>
    <property type="evidence" value="ECO:0007669"/>
    <property type="project" value="InterPro"/>
</dbReference>
<dbReference type="OrthoDB" id="9775069at2"/>
<dbReference type="AlphaFoldDB" id="A0A4D7QPS1"/>
<dbReference type="Gene3D" id="1.10.3720.10">
    <property type="entry name" value="MetI-like"/>
    <property type="match status" value="1"/>
</dbReference>
<feature type="transmembrane region" description="Helical" evidence="10">
    <location>
        <begin position="252"/>
        <end position="276"/>
    </location>
</feature>
<dbReference type="NCBIfam" id="TIGR00974">
    <property type="entry name" value="3a0107s02c"/>
    <property type="match status" value="1"/>
</dbReference>
<keyword evidence="5 10" id="KW-1003">Cell membrane</keyword>
<gene>
    <name evidence="12" type="primary">pstA</name>
    <name evidence="12" type="ORF">E8L99_10390</name>
</gene>
<dbReference type="PANTHER" id="PTHR42922:SF1">
    <property type="entry name" value="PHOSPHATE TRANSPORT SYSTEM PERMEASE PROTEIN PSTA"/>
    <property type="match status" value="1"/>
</dbReference>
<evidence type="ECO:0000256" key="3">
    <source>
        <dbReference type="ARBA" id="ARBA00016864"/>
    </source>
</evidence>
<dbReference type="PROSITE" id="PS50928">
    <property type="entry name" value="ABC_TM1"/>
    <property type="match status" value="1"/>
</dbReference>
<evidence type="ECO:0000256" key="8">
    <source>
        <dbReference type="ARBA" id="ARBA00022989"/>
    </source>
</evidence>
<keyword evidence="6" id="KW-0592">Phosphate transport</keyword>
<dbReference type="InterPro" id="IPR005672">
    <property type="entry name" value="Phosphate_PstA"/>
</dbReference>
<feature type="transmembrane region" description="Helical" evidence="10">
    <location>
        <begin position="191"/>
        <end position="209"/>
    </location>
</feature>
<feature type="transmembrane region" description="Helical" evidence="10">
    <location>
        <begin position="137"/>
        <end position="155"/>
    </location>
</feature>
<evidence type="ECO:0000259" key="11">
    <source>
        <dbReference type="PROSITE" id="PS50928"/>
    </source>
</evidence>
<dbReference type="PANTHER" id="PTHR42922">
    <property type="entry name" value="PHOSPHATE TRANSPORT SYSTEM PERMEASE PROTEIN PSTA"/>
    <property type="match status" value="1"/>
</dbReference>
<dbReference type="GO" id="GO:0035435">
    <property type="term" value="P:phosphate ion transmembrane transport"/>
    <property type="evidence" value="ECO:0007669"/>
    <property type="project" value="InterPro"/>
</dbReference>
<dbReference type="CDD" id="cd06261">
    <property type="entry name" value="TM_PBP2"/>
    <property type="match status" value="1"/>
</dbReference>
<keyword evidence="4" id="KW-0813">Transport</keyword>
<dbReference type="EMBL" id="CP039865">
    <property type="protein sequence ID" value="QCK86132.1"/>
    <property type="molecule type" value="Genomic_DNA"/>
</dbReference>
<feature type="transmembrane region" description="Helical" evidence="10">
    <location>
        <begin position="65"/>
        <end position="94"/>
    </location>
</feature>
<dbReference type="GO" id="GO:0005886">
    <property type="term" value="C:plasma membrane"/>
    <property type="evidence" value="ECO:0007669"/>
    <property type="project" value="UniProtKB-SubCell"/>
</dbReference>
<feature type="domain" description="ABC transmembrane type-1" evidence="11">
    <location>
        <begin position="69"/>
        <end position="272"/>
    </location>
</feature>
<keyword evidence="9 10" id="KW-0472">Membrane</keyword>
<evidence type="ECO:0000256" key="5">
    <source>
        <dbReference type="ARBA" id="ARBA00022475"/>
    </source>
</evidence>
<accession>A0A4D7QPS1</accession>
<evidence type="ECO:0000256" key="6">
    <source>
        <dbReference type="ARBA" id="ARBA00022592"/>
    </source>
</evidence>
<evidence type="ECO:0000256" key="4">
    <source>
        <dbReference type="ARBA" id="ARBA00022448"/>
    </source>
</evidence>
<feature type="transmembrane region" description="Helical" evidence="10">
    <location>
        <begin position="106"/>
        <end position="131"/>
    </location>
</feature>
<evidence type="ECO:0000256" key="2">
    <source>
        <dbReference type="ARBA" id="ARBA00007069"/>
    </source>
</evidence>
<evidence type="ECO:0000256" key="9">
    <source>
        <dbReference type="ARBA" id="ARBA00023136"/>
    </source>
</evidence>
<organism evidence="12 13">
    <name type="scientific">Phreatobacter aquaticus</name>
    <dbReference type="NCBI Taxonomy" id="2570229"/>
    <lineage>
        <taxon>Bacteria</taxon>
        <taxon>Pseudomonadati</taxon>
        <taxon>Pseudomonadota</taxon>
        <taxon>Alphaproteobacteria</taxon>
        <taxon>Hyphomicrobiales</taxon>
        <taxon>Phreatobacteraceae</taxon>
        <taxon>Phreatobacter</taxon>
    </lineage>
</organism>
<evidence type="ECO:0000313" key="13">
    <source>
        <dbReference type="Proteomes" id="UP000298588"/>
    </source>
</evidence>
<name>A0A4D7QPS1_9HYPH</name>
<feature type="transmembrane region" description="Helical" evidence="10">
    <location>
        <begin position="21"/>
        <end position="45"/>
    </location>
</feature>
<dbReference type="SUPFAM" id="SSF161098">
    <property type="entry name" value="MetI-like"/>
    <property type="match status" value="1"/>
</dbReference>